<protein>
    <submittedName>
        <fullName evidence="1">Uncharacterized protein</fullName>
    </submittedName>
</protein>
<sequence>MSGQSERLFAPTVGVGRRTWVVLTNHPGA</sequence>
<dbReference type="EMBL" id="GBXM01061258">
    <property type="protein sequence ID" value="JAH47319.1"/>
    <property type="molecule type" value="Transcribed_RNA"/>
</dbReference>
<dbReference type="EMBL" id="GBXM01076109">
    <property type="protein sequence ID" value="JAH32468.1"/>
    <property type="molecule type" value="Transcribed_RNA"/>
</dbReference>
<evidence type="ECO:0000313" key="1">
    <source>
        <dbReference type="EMBL" id="JAH32468.1"/>
    </source>
</evidence>
<proteinExistence type="predicted"/>
<accession>A0A0E9RVZ4</accession>
<name>A0A0E9RVZ4_ANGAN</name>
<dbReference type="AlphaFoldDB" id="A0A0E9RVZ4"/>
<reference evidence="1" key="1">
    <citation type="submission" date="2014-11" db="EMBL/GenBank/DDBJ databases">
        <authorList>
            <person name="Amaro Gonzalez C."/>
        </authorList>
    </citation>
    <scope>NUCLEOTIDE SEQUENCE</scope>
</reference>
<organism evidence="1">
    <name type="scientific">Anguilla anguilla</name>
    <name type="common">European freshwater eel</name>
    <name type="synonym">Muraena anguilla</name>
    <dbReference type="NCBI Taxonomy" id="7936"/>
    <lineage>
        <taxon>Eukaryota</taxon>
        <taxon>Metazoa</taxon>
        <taxon>Chordata</taxon>
        <taxon>Craniata</taxon>
        <taxon>Vertebrata</taxon>
        <taxon>Euteleostomi</taxon>
        <taxon>Actinopterygii</taxon>
        <taxon>Neopterygii</taxon>
        <taxon>Teleostei</taxon>
        <taxon>Anguilliformes</taxon>
        <taxon>Anguillidae</taxon>
        <taxon>Anguilla</taxon>
    </lineage>
</organism>
<reference evidence="1" key="2">
    <citation type="journal article" date="2015" name="Fish Shellfish Immunol.">
        <title>Early steps in the European eel (Anguilla anguilla)-Vibrio vulnificus interaction in the gills: Role of the RtxA13 toxin.</title>
        <authorList>
            <person name="Callol A."/>
            <person name="Pajuelo D."/>
            <person name="Ebbesson L."/>
            <person name="Teles M."/>
            <person name="MacKenzie S."/>
            <person name="Amaro C."/>
        </authorList>
    </citation>
    <scope>NUCLEOTIDE SEQUENCE</scope>
</reference>